<sequence>MNRQRKFLPSYSLICRIGISIPWTIQTFALIKISSYFHMPHRINGDLYRYWLTYKFSAHPSMYATRYLVI</sequence>
<organism evidence="1 2">
    <name type="scientific">Athelia psychrophila</name>
    <dbReference type="NCBI Taxonomy" id="1759441"/>
    <lineage>
        <taxon>Eukaryota</taxon>
        <taxon>Fungi</taxon>
        <taxon>Dikarya</taxon>
        <taxon>Basidiomycota</taxon>
        <taxon>Agaricomycotina</taxon>
        <taxon>Agaricomycetes</taxon>
        <taxon>Agaricomycetidae</taxon>
        <taxon>Atheliales</taxon>
        <taxon>Atheliaceae</taxon>
        <taxon>Athelia</taxon>
    </lineage>
</organism>
<protein>
    <submittedName>
        <fullName evidence="1">Uncharacterized protein</fullName>
    </submittedName>
</protein>
<evidence type="ECO:0000313" key="1">
    <source>
        <dbReference type="EMBL" id="KZP28816.1"/>
    </source>
</evidence>
<gene>
    <name evidence="1" type="ORF">FIBSPDRAFT_234877</name>
</gene>
<proteinExistence type="predicted"/>
<name>A0A166RZ01_9AGAM</name>
<keyword evidence="2" id="KW-1185">Reference proteome</keyword>
<reference evidence="1 2" key="1">
    <citation type="journal article" date="2016" name="Mol. Biol. Evol.">
        <title>Comparative Genomics of Early-Diverging Mushroom-Forming Fungi Provides Insights into the Origins of Lignocellulose Decay Capabilities.</title>
        <authorList>
            <person name="Nagy L.G."/>
            <person name="Riley R."/>
            <person name="Tritt A."/>
            <person name="Adam C."/>
            <person name="Daum C."/>
            <person name="Floudas D."/>
            <person name="Sun H."/>
            <person name="Yadav J.S."/>
            <person name="Pangilinan J."/>
            <person name="Larsson K.H."/>
            <person name="Matsuura K."/>
            <person name="Barry K."/>
            <person name="Labutti K."/>
            <person name="Kuo R."/>
            <person name="Ohm R.A."/>
            <person name="Bhattacharya S.S."/>
            <person name="Shirouzu T."/>
            <person name="Yoshinaga Y."/>
            <person name="Martin F.M."/>
            <person name="Grigoriev I.V."/>
            <person name="Hibbett D.S."/>
        </authorList>
    </citation>
    <scope>NUCLEOTIDE SEQUENCE [LARGE SCALE GENOMIC DNA]</scope>
    <source>
        <strain evidence="1 2">CBS 109695</strain>
    </source>
</reference>
<accession>A0A166RZ01</accession>
<dbReference type="EMBL" id="KV417501">
    <property type="protein sequence ID" value="KZP28816.1"/>
    <property type="molecule type" value="Genomic_DNA"/>
</dbReference>
<evidence type="ECO:0000313" key="2">
    <source>
        <dbReference type="Proteomes" id="UP000076532"/>
    </source>
</evidence>
<dbReference type="Proteomes" id="UP000076532">
    <property type="component" value="Unassembled WGS sequence"/>
</dbReference>
<dbReference type="AlphaFoldDB" id="A0A166RZ01"/>